<comment type="caution">
    <text evidence="2">The sequence shown here is derived from an EMBL/GenBank/DDBJ whole genome shotgun (WGS) entry which is preliminary data.</text>
</comment>
<feature type="domain" description="Cyclic nucleotide-binding" evidence="1">
    <location>
        <begin position="12"/>
        <end position="86"/>
    </location>
</feature>
<protein>
    <submittedName>
        <fullName evidence="2">Cyclic nucleotide-binding domain-containing protein</fullName>
    </submittedName>
</protein>
<reference evidence="2 3" key="1">
    <citation type="submission" date="2024-09" db="EMBL/GenBank/DDBJ databases">
        <title>Laminarin stimulates single cell rates of sulfate reduction while oxygen inhibits transcriptomic activity in coastal marine sediment.</title>
        <authorList>
            <person name="Lindsay M."/>
            <person name="Orcutt B."/>
            <person name="Emerson D."/>
            <person name="Stepanauskas R."/>
            <person name="D'Angelo T."/>
        </authorList>
    </citation>
    <scope>NUCLEOTIDE SEQUENCE [LARGE SCALE GENOMIC DNA]</scope>
    <source>
        <strain evidence="2">SAG AM-311-K15</strain>
    </source>
</reference>
<organism evidence="2 3">
    <name type="scientific">candidate division CSSED10-310 bacterium</name>
    <dbReference type="NCBI Taxonomy" id="2855610"/>
    <lineage>
        <taxon>Bacteria</taxon>
        <taxon>Bacteria division CSSED10-310</taxon>
    </lineage>
</organism>
<dbReference type="InterPro" id="IPR014710">
    <property type="entry name" value="RmlC-like_jellyroll"/>
</dbReference>
<dbReference type="InterPro" id="IPR018490">
    <property type="entry name" value="cNMP-bd_dom_sf"/>
</dbReference>
<evidence type="ECO:0000313" key="2">
    <source>
        <dbReference type="EMBL" id="MFC1849362.1"/>
    </source>
</evidence>
<evidence type="ECO:0000259" key="1">
    <source>
        <dbReference type="PROSITE" id="PS50042"/>
    </source>
</evidence>
<dbReference type="SMART" id="SM00100">
    <property type="entry name" value="cNMP"/>
    <property type="match status" value="1"/>
</dbReference>
<dbReference type="Gene3D" id="2.60.120.10">
    <property type="entry name" value="Jelly Rolls"/>
    <property type="match status" value="1"/>
</dbReference>
<dbReference type="PROSITE" id="PS50042">
    <property type="entry name" value="CNMP_BINDING_3"/>
    <property type="match status" value="1"/>
</dbReference>
<dbReference type="Pfam" id="PF00027">
    <property type="entry name" value="cNMP_binding"/>
    <property type="match status" value="1"/>
</dbReference>
<proteinExistence type="predicted"/>
<dbReference type="InterPro" id="IPR000595">
    <property type="entry name" value="cNMP-bd_dom"/>
</dbReference>
<sequence length="165" mass="19073">MIAKEDLSRIHILEQLADDMLDKFIQITEFVEFETGHVVYKEGDLADVFYMLRRGKILIEQRISPKATVTIDTIRPGESFGLASLLDVRVYHLDAICAEPSKLFLIKSEDLLHLFQDDHSLGYKVMRNLTTILEKQLERRTEQFLRTIKTHPDIHDVVQSEPGHA</sequence>
<dbReference type="CDD" id="cd00038">
    <property type="entry name" value="CAP_ED"/>
    <property type="match status" value="1"/>
</dbReference>
<name>A0ABV6YT59_UNCC1</name>
<dbReference type="PANTHER" id="PTHR24567">
    <property type="entry name" value="CRP FAMILY TRANSCRIPTIONAL REGULATORY PROTEIN"/>
    <property type="match status" value="1"/>
</dbReference>
<dbReference type="EMBL" id="JBHPBY010000034">
    <property type="protein sequence ID" value="MFC1849362.1"/>
    <property type="molecule type" value="Genomic_DNA"/>
</dbReference>
<evidence type="ECO:0000313" key="3">
    <source>
        <dbReference type="Proteomes" id="UP001594351"/>
    </source>
</evidence>
<gene>
    <name evidence="2" type="ORF">ACFL27_04050</name>
</gene>
<dbReference type="PANTHER" id="PTHR24567:SF26">
    <property type="entry name" value="REGULATORY PROTEIN YEIL"/>
    <property type="match status" value="1"/>
</dbReference>
<dbReference type="InterPro" id="IPR050397">
    <property type="entry name" value="Env_Response_Regulators"/>
</dbReference>
<accession>A0ABV6YT59</accession>
<dbReference type="Proteomes" id="UP001594351">
    <property type="component" value="Unassembled WGS sequence"/>
</dbReference>
<keyword evidence="3" id="KW-1185">Reference proteome</keyword>
<dbReference type="SUPFAM" id="SSF51206">
    <property type="entry name" value="cAMP-binding domain-like"/>
    <property type="match status" value="1"/>
</dbReference>